<dbReference type="InterPro" id="IPR016208">
    <property type="entry name" value="Ald_Oxase/xanthine_DH-like"/>
</dbReference>
<dbReference type="AlphaFoldDB" id="A0A327SG25"/>
<keyword evidence="2" id="KW-0560">Oxidoreductase</keyword>
<evidence type="ECO:0000256" key="2">
    <source>
        <dbReference type="ARBA" id="ARBA00023002"/>
    </source>
</evidence>
<dbReference type="Proteomes" id="UP000248987">
    <property type="component" value="Unassembled WGS sequence"/>
</dbReference>
<accession>A0A327SG25</accession>
<dbReference type="SUPFAM" id="SSF54665">
    <property type="entry name" value="CO dehydrogenase molybdoprotein N-domain-like"/>
    <property type="match status" value="1"/>
</dbReference>
<sequence length="747" mass="82424">MLERLPKHMKEKYKPISKIKIMTKTTNASGVGTAINRVEGHLKVMGKAKYASEFPVENKVYGQGINSTIAKGEIISIDTSKAEKLDGVLKIITYKNAEKLKDFDKEMTPIATDTIAPVLQSNKVHYYGEYVGLVVAETFEQAQYAASLVKFEYKKDPSAVIDFEKSKSKAYTPDNGTNYSRGNMEQGLSEADVVVEQTYNTPIEHHHPMELHAVIASWDNGKVTAYSSQQIVEDAKIAISSTFQIPKKDVRVISAFVGGGFGSKLNLDRHVIMGVMASKMVGRPVQVTVTRTQMFTNTNMRQQNEQKMRVGAKKDGTLTALSHETLSHTATNQEYQEPCGMVSKMLYKVPNNEVTYKLIPMNIQVPFAMRAPGEATGSFALESAMDEMAWKLKMDPLEFRIKNDTQTDLHENRPFSSRLLVECLRIGADKFGWKDRKSEPRTNKKGNWLIGYGVSAASRNSPYQKTYSKVILKLDEDKVFATIQMDATDIGTGSYTIIAQTASEYLKIPVEQVSVELGDSDFPITPGSGGSWGAASYCNGARAACENAIKTLKNNRNIKEEEDITVSELLKKNQLTKFEAEGMAEPSAEFEKYSVFSFGANFCEVWVDKDTGMYRIEKMVNVASAGKILNPKTAYGQIIGGLTMGVGMVMAEQTHVEPNFGNFITRSFADYHVPVNLDMANIDVIFLPEEDKVANKMGIKGIGELGITSVAASIANAIFNATGKRMRSLPITPEKLIVAGLEPGITA</sequence>
<dbReference type="GO" id="GO:0016491">
    <property type="term" value="F:oxidoreductase activity"/>
    <property type="evidence" value="ECO:0007669"/>
    <property type="project" value="UniProtKB-KW"/>
</dbReference>
<dbReference type="EMBL" id="QLLQ01000005">
    <property type="protein sequence ID" value="RAJ24687.1"/>
    <property type="molecule type" value="Genomic_DNA"/>
</dbReference>
<dbReference type="Pfam" id="PF01315">
    <property type="entry name" value="Ald_Xan_dh_C"/>
    <property type="match status" value="1"/>
</dbReference>
<dbReference type="PANTHER" id="PTHR11908:SF132">
    <property type="entry name" value="ALDEHYDE OXIDASE 1-RELATED"/>
    <property type="match status" value="1"/>
</dbReference>
<comment type="caution">
    <text evidence="4">The sequence shown here is derived from an EMBL/GenBank/DDBJ whole genome shotgun (WGS) entry which is preliminary data.</text>
</comment>
<dbReference type="GO" id="GO:0005506">
    <property type="term" value="F:iron ion binding"/>
    <property type="evidence" value="ECO:0007669"/>
    <property type="project" value="InterPro"/>
</dbReference>
<reference evidence="4 5" key="1">
    <citation type="submission" date="2018-06" db="EMBL/GenBank/DDBJ databases">
        <title>Genomic Encyclopedia of Archaeal and Bacterial Type Strains, Phase II (KMG-II): from individual species to whole genera.</title>
        <authorList>
            <person name="Goeker M."/>
        </authorList>
    </citation>
    <scope>NUCLEOTIDE SEQUENCE [LARGE SCALE GENOMIC DNA]</scope>
    <source>
        <strain evidence="4 5">DSM 12408</strain>
    </source>
</reference>
<dbReference type="InterPro" id="IPR000674">
    <property type="entry name" value="Ald_Oxase/Xan_DH_a/b"/>
</dbReference>
<dbReference type="Pfam" id="PF02738">
    <property type="entry name" value="MoCoBD_1"/>
    <property type="match status" value="1"/>
</dbReference>
<organism evidence="4 5">
    <name type="scientific">Gelidibacter algens</name>
    <dbReference type="NCBI Taxonomy" id="49280"/>
    <lineage>
        <taxon>Bacteria</taxon>
        <taxon>Pseudomonadati</taxon>
        <taxon>Bacteroidota</taxon>
        <taxon>Flavobacteriia</taxon>
        <taxon>Flavobacteriales</taxon>
        <taxon>Flavobacteriaceae</taxon>
        <taxon>Gelidibacter</taxon>
    </lineage>
</organism>
<gene>
    <name evidence="4" type="ORF">LX77_01683</name>
</gene>
<dbReference type="InterPro" id="IPR036856">
    <property type="entry name" value="Ald_Oxase/Xan_DH_a/b_sf"/>
</dbReference>
<dbReference type="Gene3D" id="3.30.365.10">
    <property type="entry name" value="Aldehyde oxidase/xanthine dehydrogenase, molybdopterin binding domain"/>
    <property type="match status" value="4"/>
</dbReference>
<proteinExistence type="predicted"/>
<feature type="domain" description="Aldehyde oxidase/xanthine dehydrogenase a/b hammerhead" evidence="3">
    <location>
        <begin position="45"/>
        <end position="157"/>
    </location>
</feature>
<dbReference type="Gene3D" id="3.90.1170.50">
    <property type="entry name" value="Aldehyde oxidase/xanthine dehydrogenase, a/b hammerhead"/>
    <property type="match status" value="1"/>
</dbReference>
<dbReference type="SMART" id="SM01008">
    <property type="entry name" value="Ald_Xan_dh_C"/>
    <property type="match status" value="1"/>
</dbReference>
<evidence type="ECO:0000313" key="4">
    <source>
        <dbReference type="EMBL" id="RAJ24687.1"/>
    </source>
</evidence>
<name>A0A327SG25_9FLAO</name>
<evidence type="ECO:0000256" key="1">
    <source>
        <dbReference type="ARBA" id="ARBA00022505"/>
    </source>
</evidence>
<dbReference type="InterPro" id="IPR037165">
    <property type="entry name" value="AldOxase/xan_DH_Mopterin-bd_sf"/>
</dbReference>
<dbReference type="PANTHER" id="PTHR11908">
    <property type="entry name" value="XANTHINE DEHYDROGENASE"/>
    <property type="match status" value="1"/>
</dbReference>
<evidence type="ECO:0000259" key="3">
    <source>
        <dbReference type="SMART" id="SM01008"/>
    </source>
</evidence>
<dbReference type="InterPro" id="IPR008274">
    <property type="entry name" value="AldOxase/xan_DH_MoCoBD1"/>
</dbReference>
<dbReference type="InterPro" id="IPR046867">
    <property type="entry name" value="AldOxase/xan_DH_MoCoBD2"/>
</dbReference>
<dbReference type="Pfam" id="PF20256">
    <property type="entry name" value="MoCoBD_2"/>
    <property type="match status" value="1"/>
</dbReference>
<keyword evidence="5" id="KW-1185">Reference proteome</keyword>
<dbReference type="SUPFAM" id="SSF56003">
    <property type="entry name" value="Molybdenum cofactor-binding domain"/>
    <property type="match status" value="1"/>
</dbReference>
<keyword evidence="1" id="KW-0500">Molybdenum</keyword>
<evidence type="ECO:0000313" key="5">
    <source>
        <dbReference type="Proteomes" id="UP000248987"/>
    </source>
</evidence>
<protein>
    <submittedName>
        <fullName evidence="4">Xanthine dehydrogenase YagR molybdenum-binding subunit</fullName>
    </submittedName>
</protein>